<dbReference type="RefSeq" id="WP_124844638.1">
    <property type="nucleotide sequence ID" value="NZ_JAUNKP010000016.1"/>
</dbReference>
<proteinExistence type="predicted"/>
<feature type="signal peptide" evidence="2">
    <location>
        <begin position="1"/>
        <end position="25"/>
    </location>
</feature>
<feature type="compositionally biased region" description="Low complexity" evidence="1">
    <location>
        <begin position="236"/>
        <end position="249"/>
    </location>
</feature>
<name>A0A3P1T676_9ACTN</name>
<evidence type="ECO:0000313" key="3">
    <source>
        <dbReference type="EMBL" id="RRD04864.1"/>
    </source>
</evidence>
<organism evidence="3 4">
    <name type="scientific">Arachnia propionica</name>
    <dbReference type="NCBI Taxonomy" id="1750"/>
    <lineage>
        <taxon>Bacteria</taxon>
        <taxon>Bacillati</taxon>
        <taxon>Actinomycetota</taxon>
        <taxon>Actinomycetes</taxon>
        <taxon>Propionibacteriales</taxon>
        <taxon>Propionibacteriaceae</taxon>
        <taxon>Arachnia</taxon>
    </lineage>
</organism>
<dbReference type="EMBL" id="RQZG01000008">
    <property type="protein sequence ID" value="RRD04864.1"/>
    <property type="molecule type" value="Genomic_DNA"/>
</dbReference>
<accession>A0A3P1T676</accession>
<sequence length="291" mass="30838">MLKRLLVGTATISLSATLAVGQAWADELVEPSEYPYPGEPGVTWYIGRHSDGWAPVTLNGECGPGTKRVELEFAPAGSVSLLGHEGRRTADGRLGLTLPLEVTAPWTVLTSATGQITVDVSCIVEDDVVDRHWNPRIDTATPDPDAPGVTATPVDQVFHPGGEIEIAVQGFKADDDLTVEMYSTPVRLGTARTDARGSALIRSRIPDDTTEGTHHIVVTGSDGRRALFRFRVGPKPSLRPSPRSTTPQSAGSDTPQAATVSRAGRPHPAGTHHTVRRTPTATRPGLPSTGS</sequence>
<protein>
    <submittedName>
        <fullName evidence="3">Uncharacterized protein</fullName>
    </submittedName>
</protein>
<evidence type="ECO:0000313" key="4">
    <source>
        <dbReference type="Proteomes" id="UP000280819"/>
    </source>
</evidence>
<dbReference type="AlphaFoldDB" id="A0A3P1T676"/>
<dbReference type="OrthoDB" id="7210788at2"/>
<comment type="caution">
    <text evidence="3">The sequence shown here is derived from an EMBL/GenBank/DDBJ whole genome shotgun (WGS) entry which is preliminary data.</text>
</comment>
<feature type="region of interest" description="Disordered" evidence="1">
    <location>
        <begin position="232"/>
        <end position="291"/>
    </location>
</feature>
<evidence type="ECO:0000256" key="2">
    <source>
        <dbReference type="SAM" id="SignalP"/>
    </source>
</evidence>
<reference evidence="3 4" key="1">
    <citation type="submission" date="2018-11" db="EMBL/GenBank/DDBJ databases">
        <title>Genomes From Bacteria Associated with the Canine Oral Cavity: a Test Case for Automated Genome-Based Taxonomic Assignment.</title>
        <authorList>
            <person name="Coil D.A."/>
            <person name="Jospin G."/>
            <person name="Darling A.E."/>
            <person name="Wallis C."/>
            <person name="Davis I.J."/>
            <person name="Harris S."/>
            <person name="Eisen J.A."/>
            <person name="Holcombe L.J."/>
            <person name="O'Flynn C."/>
        </authorList>
    </citation>
    <scope>NUCLEOTIDE SEQUENCE [LARGE SCALE GENOMIC DNA]</scope>
    <source>
        <strain evidence="3 4">OH887_COT-365</strain>
    </source>
</reference>
<evidence type="ECO:0000256" key="1">
    <source>
        <dbReference type="SAM" id="MobiDB-lite"/>
    </source>
</evidence>
<feature type="compositionally biased region" description="Polar residues" evidence="1">
    <location>
        <begin position="250"/>
        <end position="259"/>
    </location>
</feature>
<dbReference type="Proteomes" id="UP000280819">
    <property type="component" value="Unassembled WGS sequence"/>
</dbReference>
<feature type="chain" id="PRO_5017952746" evidence="2">
    <location>
        <begin position="26"/>
        <end position="291"/>
    </location>
</feature>
<keyword evidence="2" id="KW-0732">Signal</keyword>
<gene>
    <name evidence="3" type="ORF">EII34_08005</name>
</gene>